<dbReference type="Proteomes" id="UP000799291">
    <property type="component" value="Unassembled WGS sequence"/>
</dbReference>
<evidence type="ECO:0008006" key="4">
    <source>
        <dbReference type="Google" id="ProtNLM"/>
    </source>
</evidence>
<feature type="compositionally biased region" description="Basic and acidic residues" evidence="1">
    <location>
        <begin position="914"/>
        <end position="925"/>
    </location>
</feature>
<feature type="region of interest" description="Disordered" evidence="1">
    <location>
        <begin position="861"/>
        <end position="925"/>
    </location>
</feature>
<feature type="compositionally biased region" description="Polar residues" evidence="1">
    <location>
        <begin position="902"/>
        <end position="911"/>
    </location>
</feature>
<name>A0A6G1IGS7_9PLEO</name>
<feature type="region of interest" description="Disordered" evidence="1">
    <location>
        <begin position="814"/>
        <end position="839"/>
    </location>
</feature>
<dbReference type="EMBL" id="MU005622">
    <property type="protein sequence ID" value="KAF2677412.1"/>
    <property type="molecule type" value="Genomic_DNA"/>
</dbReference>
<proteinExistence type="predicted"/>
<dbReference type="OrthoDB" id="5366531at2759"/>
<evidence type="ECO:0000313" key="2">
    <source>
        <dbReference type="EMBL" id="KAF2677412.1"/>
    </source>
</evidence>
<evidence type="ECO:0000256" key="1">
    <source>
        <dbReference type="SAM" id="MobiDB-lite"/>
    </source>
</evidence>
<dbReference type="AlphaFoldDB" id="A0A6G1IGS7"/>
<gene>
    <name evidence="2" type="ORF">K458DRAFT_423909</name>
</gene>
<organism evidence="2 3">
    <name type="scientific">Lentithecium fluviatile CBS 122367</name>
    <dbReference type="NCBI Taxonomy" id="1168545"/>
    <lineage>
        <taxon>Eukaryota</taxon>
        <taxon>Fungi</taxon>
        <taxon>Dikarya</taxon>
        <taxon>Ascomycota</taxon>
        <taxon>Pezizomycotina</taxon>
        <taxon>Dothideomycetes</taxon>
        <taxon>Pleosporomycetidae</taxon>
        <taxon>Pleosporales</taxon>
        <taxon>Massarineae</taxon>
        <taxon>Lentitheciaceae</taxon>
        <taxon>Lentithecium</taxon>
    </lineage>
</organism>
<feature type="compositionally biased region" description="Basic residues" evidence="1">
    <location>
        <begin position="880"/>
        <end position="893"/>
    </location>
</feature>
<protein>
    <recommendedName>
        <fullName evidence="4">Pentatricopeptide repeat domain-containing protein</fullName>
    </recommendedName>
</protein>
<reference evidence="2" key="1">
    <citation type="journal article" date="2020" name="Stud. Mycol.">
        <title>101 Dothideomycetes genomes: a test case for predicting lifestyles and emergence of pathogens.</title>
        <authorList>
            <person name="Haridas S."/>
            <person name="Albert R."/>
            <person name="Binder M."/>
            <person name="Bloem J."/>
            <person name="Labutti K."/>
            <person name="Salamov A."/>
            <person name="Andreopoulos B."/>
            <person name="Baker S."/>
            <person name="Barry K."/>
            <person name="Bills G."/>
            <person name="Bluhm B."/>
            <person name="Cannon C."/>
            <person name="Castanera R."/>
            <person name="Culley D."/>
            <person name="Daum C."/>
            <person name="Ezra D."/>
            <person name="Gonzalez J."/>
            <person name="Henrissat B."/>
            <person name="Kuo A."/>
            <person name="Liang C."/>
            <person name="Lipzen A."/>
            <person name="Lutzoni F."/>
            <person name="Magnuson J."/>
            <person name="Mondo S."/>
            <person name="Nolan M."/>
            <person name="Ohm R."/>
            <person name="Pangilinan J."/>
            <person name="Park H.-J."/>
            <person name="Ramirez L."/>
            <person name="Alfaro M."/>
            <person name="Sun H."/>
            <person name="Tritt A."/>
            <person name="Yoshinaga Y."/>
            <person name="Zwiers L.-H."/>
            <person name="Turgeon B."/>
            <person name="Goodwin S."/>
            <person name="Spatafora J."/>
            <person name="Crous P."/>
            <person name="Grigoriev I."/>
        </authorList>
    </citation>
    <scope>NUCLEOTIDE SEQUENCE</scope>
    <source>
        <strain evidence="2">CBS 122367</strain>
    </source>
</reference>
<accession>A0A6G1IGS7</accession>
<evidence type="ECO:0000313" key="3">
    <source>
        <dbReference type="Proteomes" id="UP000799291"/>
    </source>
</evidence>
<sequence>MPPALDRLLASPSALRLLRSLVRAPEFTSNATRRCCCKAPRRAYSSGQDPTPRVKWPHWSDNSQRKLYHPSHGSNEGAEEQDQVVQWAQELMLQERLHRLNGIRDVWDANNTLSLPTEDTPDAEFLWGTFLKHSDLVLPVISHAAYMQRKTGAVYPHLYELCMGHWLVKEKYVEDALEYHRVIKRKLKPQKLPLRQLARRLAMQHCPPRAYEVFMHIYIHSNEKDVYDEVIPAFLARGRVALAMEWHALCLSRGDLPSPKVASNPWIQKLPGSPTDLSPAEAEVVAAVARAKSAKSEMNHQLLRRLQGRDIAPVRFDDATCARMFATRAFPPDTVIKGIAMIGVNEIGPLAVRTMAARAEQAELPRLFEELKTAGIALQGCVFSLALEKFAMEKNWSLVRSMLDSDQHPDVYGDRKLQRRLLDFYLQEQDWAQAHRTLAILSLFHNDSSTAAWNILLQARIKDFDPLDPLHVLQTLETMGVHGVLLNSESIAAIMALLRPRQRGHKPGRSTRGGFDDLRFVMRAYTYILERGIGRIHPCSWWEVIRRFGMLGRLRELRRLLFWLLCWYAPRNGTKFDRLPKPASLDAATEKLRAAYPYPQAYSTSYFFFSPYISRVGSIHHPVRQLFPPSLQQGIVVWGFRAGLLPNASLEQSMLPPALAKLHYRARLLRKGILQRLEWSSGLRMLVKLRDMGVDVHRHTVTKALQMMLITLFGRGRSNKKENRVMAINNTIPYVVYVREINRIWGTPLFREPQLYGKSRMHGLMWHPRFARTWGHHRRIFLRIAEVIPEWEGQDELEERKLPRTYPWDLLSGAASTQQKVPERGGVAENENGQPHKQEEETVAEELLRLFNVQSEAMSAKVHPVSAPNRPKCAPAAKSAGRRRPFGRGRTRATSKELMASEPSTLRQSSGMDELVRASDREARR</sequence>
<keyword evidence="3" id="KW-1185">Reference proteome</keyword>